<feature type="transmembrane region" description="Helical" evidence="2">
    <location>
        <begin position="95"/>
        <end position="113"/>
    </location>
</feature>
<name>A0AAV8UXC7_9RHOD</name>
<accession>A0AAV8UXC7</accession>
<protein>
    <submittedName>
        <fullName evidence="3">Uncharacterized protein</fullName>
    </submittedName>
</protein>
<dbReference type="EMBL" id="JAMWBK010000004">
    <property type="protein sequence ID" value="KAJ8905692.1"/>
    <property type="molecule type" value="Genomic_DNA"/>
</dbReference>
<keyword evidence="2" id="KW-0812">Transmembrane</keyword>
<dbReference type="Proteomes" id="UP001157974">
    <property type="component" value="Unassembled WGS sequence"/>
</dbReference>
<evidence type="ECO:0000313" key="3">
    <source>
        <dbReference type="EMBL" id="KAJ8905692.1"/>
    </source>
</evidence>
<keyword evidence="2" id="KW-0472">Membrane</keyword>
<feature type="region of interest" description="Disordered" evidence="1">
    <location>
        <begin position="42"/>
        <end position="68"/>
    </location>
</feature>
<evidence type="ECO:0000256" key="1">
    <source>
        <dbReference type="SAM" id="MobiDB-lite"/>
    </source>
</evidence>
<organism evidence="3 4">
    <name type="scientific">Rhodosorus marinus</name>
    <dbReference type="NCBI Taxonomy" id="101924"/>
    <lineage>
        <taxon>Eukaryota</taxon>
        <taxon>Rhodophyta</taxon>
        <taxon>Stylonematophyceae</taxon>
        <taxon>Stylonematales</taxon>
        <taxon>Stylonemataceae</taxon>
        <taxon>Rhodosorus</taxon>
    </lineage>
</organism>
<sequence>MSSSRAFTVLSRSGGLMRGLSQSGGVAPGKYQRGFHSTRNMQKASQAGALKEKTIPKEEPQEKIPTREEYDWQHDKHMFYMAYTGGVNRAKAFKWAFLVFVTPWIAGMIPVVVQQKRAGVW</sequence>
<proteinExistence type="predicted"/>
<reference evidence="3 4" key="1">
    <citation type="journal article" date="2023" name="Nat. Commun.">
        <title>Origin of minicircular mitochondrial genomes in red algae.</title>
        <authorList>
            <person name="Lee Y."/>
            <person name="Cho C.H."/>
            <person name="Lee Y.M."/>
            <person name="Park S.I."/>
            <person name="Yang J.H."/>
            <person name="West J.A."/>
            <person name="Bhattacharya D."/>
            <person name="Yoon H.S."/>
        </authorList>
    </citation>
    <scope>NUCLEOTIDE SEQUENCE [LARGE SCALE GENOMIC DNA]</scope>
    <source>
        <strain evidence="3 4">CCMP1338</strain>
        <tissue evidence="3">Whole cell</tissue>
    </source>
</reference>
<gene>
    <name evidence="3" type="ORF">NDN08_002197</name>
</gene>
<keyword evidence="4" id="KW-1185">Reference proteome</keyword>
<evidence type="ECO:0000313" key="4">
    <source>
        <dbReference type="Proteomes" id="UP001157974"/>
    </source>
</evidence>
<dbReference type="AlphaFoldDB" id="A0AAV8UXC7"/>
<evidence type="ECO:0000256" key="2">
    <source>
        <dbReference type="SAM" id="Phobius"/>
    </source>
</evidence>
<keyword evidence="2" id="KW-1133">Transmembrane helix</keyword>
<comment type="caution">
    <text evidence="3">The sequence shown here is derived from an EMBL/GenBank/DDBJ whole genome shotgun (WGS) entry which is preliminary data.</text>
</comment>
<feature type="compositionally biased region" description="Basic and acidic residues" evidence="1">
    <location>
        <begin position="50"/>
        <end position="68"/>
    </location>
</feature>